<name>A0A9W6ISW1_9HYPH</name>
<dbReference type="PIRSF" id="PIRSF017082">
    <property type="entry name" value="YflP"/>
    <property type="match status" value="1"/>
</dbReference>
<dbReference type="CDD" id="cd13576">
    <property type="entry name" value="PBP2_BugD_Asp"/>
    <property type="match status" value="1"/>
</dbReference>
<keyword evidence="5" id="KW-1185">Reference proteome</keyword>
<keyword evidence="2" id="KW-0732">Signal</keyword>
<dbReference type="PANTHER" id="PTHR42928:SF5">
    <property type="entry name" value="BLR1237 PROTEIN"/>
    <property type="match status" value="1"/>
</dbReference>
<dbReference type="Pfam" id="PF03401">
    <property type="entry name" value="TctC"/>
    <property type="match status" value="1"/>
</dbReference>
<evidence type="ECO:0000313" key="6">
    <source>
        <dbReference type="Proteomes" id="UP001143400"/>
    </source>
</evidence>
<comment type="similarity">
    <text evidence="1">Belongs to the UPF0065 (bug) family.</text>
</comment>
<evidence type="ECO:0000313" key="3">
    <source>
        <dbReference type="EMBL" id="GLK55922.1"/>
    </source>
</evidence>
<organism evidence="3 6">
    <name type="scientific">Methylopila capsulata</name>
    <dbReference type="NCBI Taxonomy" id="61654"/>
    <lineage>
        <taxon>Bacteria</taxon>
        <taxon>Pseudomonadati</taxon>
        <taxon>Pseudomonadota</taxon>
        <taxon>Alphaproteobacteria</taxon>
        <taxon>Hyphomicrobiales</taxon>
        <taxon>Methylopilaceae</taxon>
        <taxon>Methylopila</taxon>
    </lineage>
</organism>
<protein>
    <submittedName>
        <fullName evidence="4">Tripartite-type tricarboxylate transporter receptor subunit TctC</fullName>
    </submittedName>
</protein>
<reference evidence="3" key="1">
    <citation type="journal article" date="2014" name="Int. J. Syst. Evol. Microbiol.">
        <title>Complete genome sequence of Corynebacterium casei LMG S-19264T (=DSM 44701T), isolated from a smear-ripened cheese.</title>
        <authorList>
            <consortium name="US DOE Joint Genome Institute (JGI-PGF)"/>
            <person name="Walter F."/>
            <person name="Albersmeier A."/>
            <person name="Kalinowski J."/>
            <person name="Ruckert C."/>
        </authorList>
    </citation>
    <scope>NUCLEOTIDE SEQUENCE</scope>
    <source>
        <strain evidence="3">VKM B-1606</strain>
    </source>
</reference>
<dbReference type="InterPro" id="IPR042100">
    <property type="entry name" value="Bug_dom1"/>
</dbReference>
<evidence type="ECO:0000313" key="4">
    <source>
        <dbReference type="EMBL" id="MBM7850629.1"/>
    </source>
</evidence>
<feature type="signal peptide" evidence="2">
    <location>
        <begin position="1"/>
        <end position="20"/>
    </location>
</feature>
<dbReference type="Gene3D" id="3.40.190.150">
    <property type="entry name" value="Bordetella uptake gene, domain 1"/>
    <property type="match status" value="1"/>
</dbReference>
<dbReference type="Gene3D" id="3.40.190.10">
    <property type="entry name" value="Periplasmic binding protein-like II"/>
    <property type="match status" value="1"/>
</dbReference>
<dbReference type="SUPFAM" id="SSF53850">
    <property type="entry name" value="Periplasmic binding protein-like II"/>
    <property type="match status" value="1"/>
</dbReference>
<dbReference type="Proteomes" id="UP000758856">
    <property type="component" value="Unassembled WGS sequence"/>
</dbReference>
<keyword evidence="4" id="KW-0675">Receptor</keyword>
<accession>A0A9W6ISW1</accession>
<dbReference type="EMBL" id="JAFBCY010000001">
    <property type="protein sequence ID" value="MBM7850629.1"/>
    <property type="molecule type" value="Genomic_DNA"/>
</dbReference>
<evidence type="ECO:0000256" key="1">
    <source>
        <dbReference type="ARBA" id="ARBA00006987"/>
    </source>
</evidence>
<proteinExistence type="inferred from homology"/>
<feature type="chain" id="PRO_5040751269" evidence="2">
    <location>
        <begin position="21"/>
        <end position="322"/>
    </location>
</feature>
<dbReference type="RefSeq" id="WP_204949031.1">
    <property type="nucleotide sequence ID" value="NZ_BSFF01000002.1"/>
</dbReference>
<evidence type="ECO:0000313" key="5">
    <source>
        <dbReference type="Proteomes" id="UP000758856"/>
    </source>
</evidence>
<gene>
    <name evidence="3" type="ORF">GCM10008170_19410</name>
    <name evidence="4" type="ORF">JOD31_000841</name>
</gene>
<dbReference type="EMBL" id="BSFF01000002">
    <property type="protein sequence ID" value="GLK55922.1"/>
    <property type="molecule type" value="Genomic_DNA"/>
</dbReference>
<dbReference type="PANTHER" id="PTHR42928">
    <property type="entry name" value="TRICARBOXYLATE-BINDING PROTEIN"/>
    <property type="match status" value="1"/>
</dbReference>
<sequence>MIRRTLTALALACLATGAAAEDYPNRFVTLVMPYSAGGPGDTLARIVGQGMGKVLGKPVVIENTAGAGGTIGSARVAGSDPDGYTLLMNHVSHATNPSLYRKLRYDTETDFQPIGVVADLPMAFVAKKDFPAKDFGEFVAYVKAHKEDVTYGHAGIGSASHLCGLMFFSAIQTKVTTVPYKGSGPAMNDLIGGQFDFICDQTINVVSPIKSGSIKPYAVTSPERAAILPDLPTAEEAGLKGFQLSIWYGMFAPKGTPKPVVDKLVAALNAALKDPEVTSKLAGLGAVPAAPERANPDALRAHVTAEINRWSPVIKAAGVYAE</sequence>
<dbReference type="Proteomes" id="UP001143400">
    <property type="component" value="Unassembled WGS sequence"/>
</dbReference>
<dbReference type="AlphaFoldDB" id="A0A9W6ISW1"/>
<reference evidence="4 5" key="2">
    <citation type="submission" date="2021-01" db="EMBL/GenBank/DDBJ databases">
        <title>Genomic Encyclopedia of Type Strains, Phase IV (KMG-IV): sequencing the most valuable type-strain genomes for metagenomic binning, comparative biology and taxonomic classification.</title>
        <authorList>
            <person name="Goeker M."/>
        </authorList>
    </citation>
    <scope>NUCLEOTIDE SEQUENCE [LARGE SCALE GENOMIC DNA]</scope>
    <source>
        <strain evidence="4 5">DSM 6130</strain>
    </source>
</reference>
<dbReference type="InterPro" id="IPR005064">
    <property type="entry name" value="BUG"/>
</dbReference>
<reference evidence="3" key="3">
    <citation type="submission" date="2023-01" db="EMBL/GenBank/DDBJ databases">
        <authorList>
            <person name="Sun Q."/>
            <person name="Evtushenko L."/>
        </authorList>
    </citation>
    <scope>NUCLEOTIDE SEQUENCE</scope>
    <source>
        <strain evidence="3">VKM B-1606</strain>
    </source>
</reference>
<comment type="caution">
    <text evidence="3">The sequence shown here is derived from an EMBL/GenBank/DDBJ whole genome shotgun (WGS) entry which is preliminary data.</text>
</comment>
<evidence type="ECO:0000256" key="2">
    <source>
        <dbReference type="SAM" id="SignalP"/>
    </source>
</evidence>